<evidence type="ECO:0000313" key="1">
    <source>
        <dbReference type="EMBL" id="MDO6574921.1"/>
    </source>
</evidence>
<evidence type="ECO:0000313" key="2">
    <source>
        <dbReference type="Proteomes" id="UP001170310"/>
    </source>
</evidence>
<dbReference type="EMBL" id="JAUOQO010000018">
    <property type="protein sequence ID" value="MDO6574921.1"/>
    <property type="molecule type" value="Genomic_DNA"/>
</dbReference>
<keyword evidence="2" id="KW-1185">Reference proteome</keyword>
<name>A0AAW7YX23_9STAP</name>
<dbReference type="RefSeq" id="WP_303521771.1">
    <property type="nucleotide sequence ID" value="NZ_JAUOQO010000018.1"/>
</dbReference>
<gene>
    <name evidence="1" type="ORF">Q4528_12360</name>
</gene>
<dbReference type="Proteomes" id="UP001170310">
    <property type="component" value="Unassembled WGS sequence"/>
</dbReference>
<sequence>MLKEQLLQNFLTYIRTLIVNYTTNVKETQRAMSVICGAKNKYNQLYGTNYSLEDLEREIGEALIRVNRKHKKDNKTITEVCNYLFSSIKGVFTQSHEEDYNKGVITKSPTIALFGDLPNIITTSSQLMNNNIKKQITSDELHAANQYATAKKMSF</sequence>
<comment type="caution">
    <text evidence="1">The sequence shown here is derived from an EMBL/GenBank/DDBJ whole genome shotgun (WGS) entry which is preliminary data.</text>
</comment>
<protein>
    <submittedName>
        <fullName evidence="1">Uncharacterized protein</fullName>
    </submittedName>
</protein>
<dbReference type="AlphaFoldDB" id="A0AAW7YX23"/>
<proteinExistence type="predicted"/>
<accession>A0AAW7YX23</accession>
<reference evidence="1" key="1">
    <citation type="submission" date="2023-07" db="EMBL/GenBank/DDBJ databases">
        <title>Genome content predicts the carbon catabolic preferences of heterotrophic bacteria.</title>
        <authorList>
            <person name="Gralka M."/>
        </authorList>
    </citation>
    <scope>NUCLEOTIDE SEQUENCE</scope>
    <source>
        <strain evidence="1">E2R20</strain>
    </source>
</reference>
<organism evidence="1 2">
    <name type="scientific">Staphylococcus pasteuri_A</name>
    <dbReference type="NCBI Taxonomy" id="3062664"/>
    <lineage>
        <taxon>Bacteria</taxon>
        <taxon>Bacillati</taxon>
        <taxon>Bacillota</taxon>
        <taxon>Bacilli</taxon>
        <taxon>Bacillales</taxon>
        <taxon>Staphylococcaceae</taxon>
        <taxon>Staphylococcus</taxon>
    </lineage>
</organism>